<proteinExistence type="predicted"/>
<comment type="caution">
    <text evidence="2">The sequence shown here is derived from an EMBL/GenBank/DDBJ whole genome shotgun (WGS) entry which is preliminary data.</text>
</comment>
<organism evidence="2 3">
    <name type="scientific">Hyphomonas atlantica</name>
    <dbReference type="NCBI Taxonomy" id="1280948"/>
    <lineage>
        <taxon>Bacteria</taxon>
        <taxon>Pseudomonadati</taxon>
        <taxon>Pseudomonadota</taxon>
        <taxon>Alphaproteobacteria</taxon>
        <taxon>Hyphomonadales</taxon>
        <taxon>Hyphomonadaceae</taxon>
        <taxon>Hyphomonas</taxon>
    </lineage>
</organism>
<sequence length="58" mass="6343">LLSLAAGPSAATRIGYDDPYFFVLRQVCFVGLGAIIMVAVSMLDRAWARRFATFVFVA</sequence>
<gene>
    <name evidence="2" type="ORF">DD728_12960</name>
</gene>
<feature type="non-terminal residue" evidence="2">
    <location>
        <position position="1"/>
    </location>
</feature>
<reference evidence="2 3" key="1">
    <citation type="journal article" date="2018" name="Nat. Biotechnol.">
        <title>A standardized bacterial taxonomy based on genome phylogeny substantially revises the tree of life.</title>
        <authorList>
            <person name="Parks D.H."/>
            <person name="Chuvochina M."/>
            <person name="Waite D.W."/>
            <person name="Rinke C."/>
            <person name="Skarshewski A."/>
            <person name="Chaumeil P.A."/>
            <person name="Hugenholtz P."/>
        </authorList>
    </citation>
    <scope>NUCLEOTIDE SEQUENCE [LARGE SCALE GENOMIC DNA]</scope>
    <source>
        <strain evidence="2">UBA10378</strain>
    </source>
</reference>
<name>A0A356W7W9_9PROT</name>
<dbReference type="AlphaFoldDB" id="A0A356W7W9"/>
<dbReference type="EMBL" id="DOGS01000258">
    <property type="protein sequence ID" value="HBQ49764.1"/>
    <property type="molecule type" value="Genomic_DNA"/>
</dbReference>
<feature type="transmembrane region" description="Helical" evidence="1">
    <location>
        <begin position="20"/>
        <end position="43"/>
    </location>
</feature>
<dbReference type="GO" id="GO:0051301">
    <property type="term" value="P:cell division"/>
    <property type="evidence" value="ECO:0007669"/>
    <property type="project" value="UniProtKB-KW"/>
</dbReference>
<keyword evidence="2" id="KW-0131">Cell cycle</keyword>
<keyword evidence="1" id="KW-0812">Transmembrane</keyword>
<dbReference type="Proteomes" id="UP000263957">
    <property type="component" value="Unassembled WGS sequence"/>
</dbReference>
<evidence type="ECO:0000313" key="2">
    <source>
        <dbReference type="EMBL" id="HBQ49764.1"/>
    </source>
</evidence>
<protein>
    <submittedName>
        <fullName evidence="2">Cell division protein FtsW</fullName>
    </submittedName>
</protein>
<evidence type="ECO:0000313" key="3">
    <source>
        <dbReference type="Proteomes" id="UP000263957"/>
    </source>
</evidence>
<keyword evidence="1" id="KW-1133">Transmembrane helix</keyword>
<accession>A0A356W7W9</accession>
<evidence type="ECO:0000256" key="1">
    <source>
        <dbReference type="SAM" id="Phobius"/>
    </source>
</evidence>
<feature type="non-terminal residue" evidence="2">
    <location>
        <position position="58"/>
    </location>
</feature>
<keyword evidence="1" id="KW-0472">Membrane</keyword>
<keyword evidence="2" id="KW-0132">Cell division</keyword>